<dbReference type="Gene3D" id="3.30.460.40">
    <property type="match status" value="1"/>
</dbReference>
<dbReference type="EMBL" id="DUGH01000084">
    <property type="protein sequence ID" value="HIH16441.1"/>
    <property type="molecule type" value="Genomic_DNA"/>
</dbReference>
<keyword evidence="1" id="KW-0808">Transferase</keyword>
<dbReference type="Proteomes" id="UP000564964">
    <property type="component" value="Unassembled WGS sequence"/>
</dbReference>
<reference evidence="2" key="3">
    <citation type="submission" date="2021-05" db="EMBL/GenBank/DDBJ databases">
        <title>Protein family content uncovers lineage relationships and bacterial pathway maintenance mechanisms in DPANN archaea.</title>
        <authorList>
            <person name="Castelle C.J."/>
            <person name="Meheust R."/>
            <person name="Jaffe A.L."/>
            <person name="Seitz K."/>
            <person name="Gong X."/>
            <person name="Baker B.J."/>
            <person name="Banfield J.F."/>
        </authorList>
    </citation>
    <scope>NUCLEOTIDE SEQUENCE</scope>
    <source>
        <strain evidence="2">RIFCSPLOWO2_01_FULL_58_19</strain>
    </source>
</reference>
<dbReference type="InterPro" id="IPR043519">
    <property type="entry name" value="NT_sf"/>
</dbReference>
<proteinExistence type="predicted"/>
<dbReference type="EMBL" id="JAGVWE010000002">
    <property type="protein sequence ID" value="MBS3062384.1"/>
    <property type="molecule type" value="Genomic_DNA"/>
</dbReference>
<protein>
    <submittedName>
        <fullName evidence="1">Nucleotidyltransferase family protein</fullName>
    </submittedName>
</protein>
<reference evidence="1" key="1">
    <citation type="journal article" date="2020" name="bioRxiv">
        <title>A rank-normalized archaeal taxonomy based on genome phylogeny resolves widespread incomplete and uneven classifications.</title>
        <authorList>
            <person name="Rinke C."/>
            <person name="Chuvochina M."/>
            <person name="Mussig A.J."/>
            <person name="Chaumeil P.-A."/>
            <person name="Waite D.W."/>
            <person name="Whitman W.B."/>
            <person name="Parks D.H."/>
            <person name="Hugenholtz P."/>
        </authorList>
    </citation>
    <scope>NUCLEOTIDE SEQUENCE</scope>
    <source>
        <strain evidence="1">UBA10219</strain>
    </source>
</reference>
<evidence type="ECO:0000313" key="1">
    <source>
        <dbReference type="EMBL" id="HIH16441.1"/>
    </source>
</evidence>
<name>A0A7J4JF85_9ARCH</name>
<evidence type="ECO:0000313" key="2">
    <source>
        <dbReference type="EMBL" id="MBS3062384.1"/>
    </source>
</evidence>
<dbReference type="Proteomes" id="UP000678237">
    <property type="component" value="Unassembled WGS sequence"/>
</dbReference>
<dbReference type="SUPFAM" id="SSF81301">
    <property type="entry name" value="Nucleotidyltransferase"/>
    <property type="match status" value="1"/>
</dbReference>
<dbReference type="GO" id="GO:0016740">
    <property type="term" value="F:transferase activity"/>
    <property type="evidence" value="ECO:0007669"/>
    <property type="project" value="UniProtKB-KW"/>
</dbReference>
<organism evidence="1 3">
    <name type="scientific">Candidatus Iainarchaeum sp</name>
    <dbReference type="NCBI Taxonomy" id="3101447"/>
    <lineage>
        <taxon>Archaea</taxon>
        <taxon>Candidatus Iainarchaeota</taxon>
        <taxon>Candidatus Iainarchaeia</taxon>
        <taxon>Candidatus Iainarchaeales</taxon>
        <taxon>Candidatus Iainarchaeaceae</taxon>
        <taxon>Candidatus Iainarchaeum</taxon>
    </lineage>
</organism>
<reference evidence="2" key="2">
    <citation type="submission" date="2021-03" db="EMBL/GenBank/DDBJ databases">
        <authorList>
            <person name="Jaffe A."/>
        </authorList>
    </citation>
    <scope>NUCLEOTIDE SEQUENCE</scope>
    <source>
        <strain evidence="2">RIFCSPLOWO2_01_FULL_58_19</strain>
    </source>
</reference>
<gene>
    <name evidence="1" type="ORF">HA252_03485</name>
    <name evidence="2" type="ORF">J4203_00800</name>
</gene>
<sequence>MPTLEERYPKEITDLSLVELKKFLAWCKSRIRKTVPVIGGWAVYAYAPKTGSIDIDIAIDKVDEPPIKGFFKENGFKRKEDEPNVYFKEITTAAGRTETIHYDVFYSDHVFKIREASISFNLLDRYSQEISLEAQPMRVPTKELLLILKVAAYRDREDNARMGHFRRPPGERERLESKIEKDKADIRNLFETAPDQKRINDLLEKTGFKQAYTQSLKELGIIKTQSKTITGNASIAKAEEPKDPR</sequence>
<evidence type="ECO:0000313" key="3">
    <source>
        <dbReference type="Proteomes" id="UP000564964"/>
    </source>
</evidence>
<accession>A0A7J4JF85</accession>
<dbReference type="AlphaFoldDB" id="A0A7J4JF85"/>
<comment type="caution">
    <text evidence="1">The sequence shown here is derived from an EMBL/GenBank/DDBJ whole genome shotgun (WGS) entry which is preliminary data.</text>
</comment>